<dbReference type="Pfam" id="PF20776">
    <property type="entry name" value="SLS1_N"/>
    <property type="match status" value="1"/>
</dbReference>
<dbReference type="Proteomes" id="UP000603453">
    <property type="component" value="Unassembled WGS sequence"/>
</dbReference>
<feature type="non-terminal residue" evidence="3">
    <location>
        <position position="1"/>
    </location>
</feature>
<keyword evidence="1" id="KW-0694">RNA-binding</keyword>
<evidence type="ECO:0000313" key="3">
    <source>
        <dbReference type="EMBL" id="KAG2197508.1"/>
    </source>
</evidence>
<feature type="domain" description="K Homology" evidence="2">
    <location>
        <begin position="147"/>
        <end position="212"/>
    </location>
</feature>
<dbReference type="AlphaFoldDB" id="A0A8H7QRN2"/>
<organism evidence="3 4">
    <name type="scientific">Mucor saturninus</name>
    <dbReference type="NCBI Taxonomy" id="64648"/>
    <lineage>
        <taxon>Eukaryota</taxon>
        <taxon>Fungi</taxon>
        <taxon>Fungi incertae sedis</taxon>
        <taxon>Mucoromycota</taxon>
        <taxon>Mucoromycotina</taxon>
        <taxon>Mucoromycetes</taxon>
        <taxon>Mucorales</taxon>
        <taxon>Mucorineae</taxon>
        <taxon>Mucoraceae</taxon>
        <taxon>Mucor</taxon>
    </lineage>
</organism>
<evidence type="ECO:0000256" key="1">
    <source>
        <dbReference type="PROSITE-ProRule" id="PRU00117"/>
    </source>
</evidence>
<dbReference type="InterPro" id="IPR004087">
    <property type="entry name" value="KH_dom"/>
</dbReference>
<dbReference type="EMBL" id="JAEPRD010000127">
    <property type="protein sequence ID" value="KAG2197508.1"/>
    <property type="molecule type" value="Genomic_DNA"/>
</dbReference>
<sequence length="601" mass="68445">NLLKACARPTVRVNSQRCFSVSKHYFAEEEEERPKFSTQRIEDIIAEFEKPLVQSDPTDIDPRTTLLYSVEKFKPRSPVISQKNMDKLRTQLHNAYTVDQLATIVIAHKLKRKGLKKGQLINSIIEKHWGIKTAQQLKEEEMKRQLDIIKQTFPASRQELFFIIGDNGSTIRNIEQENQVKVTIDVQSNQYIVEGPSAAVVKAKREILTHLNIIEDTMDIPTSVVENSILKTEISNSLVDISKVAGTFITMDDNRFILASISDDAMENAKRLLSLMLKELDATSDLSNKTVVHDNAEFTVLPLHDPTSMTFYDKKLNWSRLEGDKEVDGFKVLGGEEEIANVQDMKQLLLKPLGEQDLDQVTMEARFGHLLFQNANITKKISATEVLNLYKNRTLFFPTMPPRQLTSPFIPMTLDGGFHQRSVQLSYTNKSLLEGDKEMDLKKLHVEFIINENGDITLKNITGIKNQSVVDILGIYGNVDIRLLAKQAIDFSDNEELITYFSDKCELTSYSELKAPKSHVINDESSMILSDITFLNKKRFMLDTGLVGINYIQQQDKRVSRTEMIVNSVDPETLKSSNSIDRWPSFSNVLSKIASRWDYSI</sequence>
<dbReference type="InterPro" id="IPR004088">
    <property type="entry name" value="KH_dom_type_1"/>
</dbReference>
<dbReference type="SUPFAM" id="SSF54791">
    <property type="entry name" value="Eukaryotic type KH-domain (KH-domain type I)"/>
    <property type="match status" value="1"/>
</dbReference>
<dbReference type="InterPro" id="IPR048400">
    <property type="entry name" value="SLS1_N"/>
</dbReference>
<dbReference type="GO" id="GO:0003723">
    <property type="term" value="F:RNA binding"/>
    <property type="evidence" value="ECO:0007669"/>
    <property type="project" value="UniProtKB-UniRule"/>
</dbReference>
<dbReference type="OrthoDB" id="5392646at2759"/>
<accession>A0A8H7QRN2</accession>
<dbReference type="InterPro" id="IPR048401">
    <property type="entry name" value="SLS1_C"/>
</dbReference>
<protein>
    <recommendedName>
        <fullName evidence="2">K Homology domain-containing protein</fullName>
    </recommendedName>
</protein>
<reference evidence="3" key="1">
    <citation type="submission" date="2020-12" db="EMBL/GenBank/DDBJ databases">
        <title>Metabolic potential, ecology and presence of endohyphal bacteria is reflected in genomic diversity of Mucoromycotina.</title>
        <authorList>
            <person name="Muszewska A."/>
            <person name="Okrasinska A."/>
            <person name="Steczkiewicz K."/>
            <person name="Drgas O."/>
            <person name="Orlowska M."/>
            <person name="Perlinska-Lenart U."/>
            <person name="Aleksandrzak-Piekarczyk T."/>
            <person name="Szatraj K."/>
            <person name="Zielenkiewicz U."/>
            <person name="Pilsyk S."/>
            <person name="Malc E."/>
            <person name="Mieczkowski P."/>
            <person name="Kruszewska J.S."/>
            <person name="Biernat P."/>
            <person name="Pawlowska J."/>
        </authorList>
    </citation>
    <scope>NUCLEOTIDE SEQUENCE</scope>
    <source>
        <strain evidence="3">WA0000017839</strain>
    </source>
</reference>
<dbReference type="SMART" id="SM00322">
    <property type="entry name" value="KH"/>
    <property type="match status" value="1"/>
</dbReference>
<evidence type="ECO:0000313" key="4">
    <source>
        <dbReference type="Proteomes" id="UP000603453"/>
    </source>
</evidence>
<name>A0A8H7QRN2_9FUNG</name>
<dbReference type="InterPro" id="IPR036612">
    <property type="entry name" value="KH_dom_type_1_sf"/>
</dbReference>
<dbReference type="Gene3D" id="3.30.1370.10">
    <property type="entry name" value="K Homology domain, type 1"/>
    <property type="match status" value="1"/>
</dbReference>
<comment type="caution">
    <text evidence="3">The sequence shown here is derived from an EMBL/GenBank/DDBJ whole genome shotgun (WGS) entry which is preliminary data.</text>
</comment>
<dbReference type="Pfam" id="PF20778">
    <property type="entry name" value="SLS1_C"/>
    <property type="match status" value="1"/>
</dbReference>
<evidence type="ECO:0000259" key="2">
    <source>
        <dbReference type="SMART" id="SM00322"/>
    </source>
</evidence>
<proteinExistence type="predicted"/>
<gene>
    <name evidence="3" type="ORF">INT47_007117</name>
</gene>
<dbReference type="PROSITE" id="PS50084">
    <property type="entry name" value="KH_TYPE_1"/>
    <property type="match status" value="1"/>
</dbReference>
<keyword evidence="4" id="KW-1185">Reference proteome</keyword>
<dbReference type="Pfam" id="PF00013">
    <property type="entry name" value="KH_1"/>
    <property type="match status" value="1"/>
</dbReference>